<dbReference type="InterPro" id="IPR051283">
    <property type="entry name" value="Sec_Metabolite_Acyltrans"/>
</dbReference>
<sequence length="245" mass="27443">MNISRATGCTIKPYLDISKQPQLTHQQERKRQNLQQFIQKPQAYNLTPWDLSLISAHYNQVGLLFAKPPSSLSISSVDNAGDQHRYSPGTLVDQLKHSLSLTLAHFLPLSGRYVTSKNDDQTSISISIKCSEDSSQGVDFIHAAAPVTLYDILSPRYIPRIVRSFFASYDDGTMLMVNHDGHRIPLLSVQVTELVDGYFIGCSINHAVVDGMSFWHFYNGGQKFVERKKILTSSYTDRLSLSGGF</sequence>
<dbReference type="Gene3D" id="3.30.559.10">
    <property type="entry name" value="Chloramphenicol acetyltransferase-like domain"/>
    <property type="match status" value="1"/>
</dbReference>
<dbReference type="InterPro" id="IPR023213">
    <property type="entry name" value="CAT-like_dom_sf"/>
</dbReference>
<evidence type="ECO:0000256" key="1">
    <source>
        <dbReference type="ARBA" id="ARBA00022679"/>
    </source>
</evidence>
<protein>
    <submittedName>
        <fullName evidence="2">Uncharacterized protein</fullName>
    </submittedName>
</protein>
<evidence type="ECO:0000313" key="3">
    <source>
        <dbReference type="Proteomes" id="UP000316621"/>
    </source>
</evidence>
<proteinExistence type="predicted"/>
<dbReference type="AlphaFoldDB" id="A0A4Y7IV93"/>
<dbReference type="GO" id="GO:0016740">
    <property type="term" value="F:transferase activity"/>
    <property type="evidence" value="ECO:0007669"/>
    <property type="project" value="UniProtKB-KW"/>
</dbReference>
<name>A0A4Y7IV93_PAPSO</name>
<keyword evidence="1" id="KW-0808">Transferase</keyword>
<dbReference type="EMBL" id="CM010716">
    <property type="protein sequence ID" value="RZC52803.1"/>
    <property type="molecule type" value="Genomic_DNA"/>
</dbReference>
<dbReference type="PANTHER" id="PTHR31896:SF12">
    <property type="entry name" value="HXXXD-TYPE ACYL-TRANSFERASE FAMILY PROTEIN"/>
    <property type="match status" value="1"/>
</dbReference>
<dbReference type="Pfam" id="PF02458">
    <property type="entry name" value="Transferase"/>
    <property type="match status" value="1"/>
</dbReference>
<dbReference type="Proteomes" id="UP000316621">
    <property type="component" value="Chromosome 2"/>
</dbReference>
<gene>
    <name evidence="2" type="ORF">C5167_021233</name>
</gene>
<dbReference type="Gramene" id="RZC52803">
    <property type="protein sequence ID" value="RZC52803"/>
    <property type="gene ID" value="C5167_021233"/>
</dbReference>
<keyword evidence="3" id="KW-1185">Reference proteome</keyword>
<evidence type="ECO:0000313" key="2">
    <source>
        <dbReference type="EMBL" id="RZC52803.1"/>
    </source>
</evidence>
<dbReference type="PANTHER" id="PTHR31896">
    <property type="entry name" value="FAMILY REGULATORY PROTEIN, PUTATIVE (AFU_ORTHOLOGUE AFUA_3G14730)-RELATED"/>
    <property type="match status" value="1"/>
</dbReference>
<dbReference type="OMA" id="ERGCSIS"/>
<organism evidence="2 3">
    <name type="scientific">Papaver somniferum</name>
    <name type="common">Opium poppy</name>
    <dbReference type="NCBI Taxonomy" id="3469"/>
    <lineage>
        <taxon>Eukaryota</taxon>
        <taxon>Viridiplantae</taxon>
        <taxon>Streptophyta</taxon>
        <taxon>Embryophyta</taxon>
        <taxon>Tracheophyta</taxon>
        <taxon>Spermatophyta</taxon>
        <taxon>Magnoliopsida</taxon>
        <taxon>Ranunculales</taxon>
        <taxon>Papaveraceae</taxon>
        <taxon>Papaveroideae</taxon>
        <taxon>Papaver</taxon>
    </lineage>
</organism>
<accession>A0A4Y7IV93</accession>
<reference evidence="2 3" key="1">
    <citation type="journal article" date="2018" name="Science">
        <title>The opium poppy genome and morphinan production.</title>
        <authorList>
            <person name="Guo L."/>
            <person name="Winzer T."/>
            <person name="Yang X."/>
            <person name="Li Y."/>
            <person name="Ning Z."/>
            <person name="He Z."/>
            <person name="Teodor R."/>
            <person name="Lu Y."/>
            <person name="Bowser T.A."/>
            <person name="Graham I.A."/>
            <person name="Ye K."/>
        </authorList>
    </citation>
    <scope>NUCLEOTIDE SEQUENCE [LARGE SCALE GENOMIC DNA]</scope>
    <source>
        <strain evidence="3">cv. HN1</strain>
        <tissue evidence="2">Leaves</tissue>
    </source>
</reference>